<dbReference type="SUPFAM" id="SSF57184">
    <property type="entry name" value="Growth factor receptor domain"/>
    <property type="match status" value="1"/>
</dbReference>
<feature type="compositionally biased region" description="Basic and acidic residues" evidence="7">
    <location>
        <begin position="51"/>
        <end position="60"/>
    </location>
</feature>
<dbReference type="GO" id="GO:0009966">
    <property type="term" value="P:regulation of signal transduction"/>
    <property type="evidence" value="ECO:0007669"/>
    <property type="project" value="TreeGrafter"/>
</dbReference>
<dbReference type="PANTHER" id="PTHR14186">
    <property type="entry name" value="INSULIN-LIKE GROWTH FACTOR BINDING PROTEIN-RELATED"/>
    <property type="match status" value="1"/>
</dbReference>
<dbReference type="PROSITE" id="PS50835">
    <property type="entry name" value="IG_LIKE"/>
    <property type="match status" value="1"/>
</dbReference>
<dbReference type="PANTHER" id="PTHR14186:SF16">
    <property type="entry name" value="INSULIN-LIKE GROWTH FACTOR-BINDING PROTEIN-LIKE 1"/>
    <property type="match status" value="1"/>
</dbReference>
<dbReference type="Gene3D" id="3.30.60.30">
    <property type="match status" value="1"/>
</dbReference>
<dbReference type="SMR" id="G1TPC6"/>
<evidence type="ECO:0000256" key="7">
    <source>
        <dbReference type="SAM" id="MobiDB-lite"/>
    </source>
</evidence>
<dbReference type="InterPro" id="IPR000867">
    <property type="entry name" value="IGFBP-like"/>
</dbReference>
<dbReference type="GO" id="GO:0005615">
    <property type="term" value="C:extracellular space"/>
    <property type="evidence" value="ECO:0007669"/>
    <property type="project" value="Ensembl"/>
</dbReference>
<evidence type="ECO:0000256" key="1">
    <source>
        <dbReference type="ARBA" id="ARBA00004613"/>
    </source>
</evidence>
<dbReference type="PaxDb" id="9986-ENSOCUP00000018859"/>
<sequence>MQYNIIPYPSEGRVLGTCHSEPALHVQTTSHPDSTIATPGKFSPRLGSPRVHSEVGERASGHPSSSEPRSSQRRTTPRRSRAGAAECGRPAVRARPISGRGAGGEAAPRARSGAPSRGASAVPEQAMPRSPLLPPPLMLLLLLLPLPPPAPGLGLRGAGSRRPECGPCQPERCPAFAHCPAPGIAARDECDCCALCLGAEGASCGGRAGARCGPGLVCASRAAGAAPEGTGLCMCAQRGTVCGSDGRTYSSVCALRLRALHALRAHPGHLHKARDGPCELAPVVVMPPRGARNITGAQVHLSCEVRAVPTPVITWRKVTQSPGGTQVLEVLPGDHVNIAIQVRGGPSDHEATAWILINPLRKEDEGVYQCHAANAVGEAQALGTVTVLELGKDKWPHLPAPRDHV</sequence>
<keyword evidence="12" id="KW-1185">Reference proteome</keyword>
<organism evidence="11 12">
    <name type="scientific">Oryctolagus cuniculus</name>
    <name type="common">Rabbit</name>
    <dbReference type="NCBI Taxonomy" id="9986"/>
    <lineage>
        <taxon>Eukaryota</taxon>
        <taxon>Metazoa</taxon>
        <taxon>Chordata</taxon>
        <taxon>Craniata</taxon>
        <taxon>Vertebrata</taxon>
        <taxon>Euteleostomi</taxon>
        <taxon>Mammalia</taxon>
        <taxon>Eutheria</taxon>
        <taxon>Euarchontoglires</taxon>
        <taxon>Glires</taxon>
        <taxon>Lagomorpha</taxon>
        <taxon>Leporidae</taxon>
        <taxon>Oryctolagus</taxon>
    </lineage>
</organism>
<evidence type="ECO:0000256" key="6">
    <source>
        <dbReference type="ARBA" id="ARBA00023319"/>
    </source>
</evidence>
<dbReference type="SUPFAM" id="SSF100895">
    <property type="entry name" value="Kazal-type serine protease inhibitors"/>
    <property type="match status" value="1"/>
</dbReference>
<evidence type="ECO:0000259" key="8">
    <source>
        <dbReference type="PROSITE" id="PS50835"/>
    </source>
</evidence>
<dbReference type="InterPro" id="IPR003599">
    <property type="entry name" value="Ig_sub"/>
</dbReference>
<keyword evidence="5" id="KW-0325">Glycoprotein</keyword>
<dbReference type="CDD" id="cd00104">
    <property type="entry name" value="KAZAL_FS"/>
    <property type="match status" value="1"/>
</dbReference>
<comment type="subcellular location">
    <subcellularLocation>
        <location evidence="1">Secreted</location>
    </subcellularLocation>
</comment>
<dbReference type="Proteomes" id="UP000001811">
    <property type="component" value="Chromosome 1"/>
</dbReference>
<feature type="compositionally biased region" description="Polar residues" evidence="7">
    <location>
        <begin position="28"/>
        <end position="37"/>
    </location>
</feature>
<dbReference type="GO" id="GO:0005520">
    <property type="term" value="F:insulin-like growth factor binding"/>
    <property type="evidence" value="ECO:0007669"/>
    <property type="project" value="InterPro"/>
</dbReference>
<keyword evidence="4" id="KW-1015">Disulfide bond</keyword>
<accession>G1TPC6</accession>
<reference evidence="11 12" key="1">
    <citation type="journal article" date="2011" name="Nature">
        <title>A high-resolution map of human evolutionary constraint using 29 mammals.</title>
        <authorList>
            <person name="Lindblad-Toh K."/>
            <person name="Garber M."/>
            <person name="Zuk O."/>
            <person name="Lin M.F."/>
            <person name="Parker B.J."/>
            <person name="Washietl S."/>
            <person name="Kheradpour P."/>
            <person name="Ernst J."/>
            <person name="Jordan G."/>
            <person name="Mauceli E."/>
            <person name="Ward L.D."/>
            <person name="Lowe C.B."/>
            <person name="Holloway A.K."/>
            <person name="Clamp M."/>
            <person name="Gnerre S."/>
            <person name="Alfoldi J."/>
            <person name="Beal K."/>
            <person name="Chang J."/>
            <person name="Clawson H."/>
            <person name="Cuff J."/>
            <person name="Di Palma F."/>
            <person name="Fitzgerald S."/>
            <person name="Flicek P."/>
            <person name="Guttman M."/>
            <person name="Hubisz M.J."/>
            <person name="Jaffe D.B."/>
            <person name="Jungreis I."/>
            <person name="Kent W.J."/>
            <person name="Kostka D."/>
            <person name="Lara M."/>
            <person name="Martins A.L."/>
            <person name="Massingham T."/>
            <person name="Moltke I."/>
            <person name="Raney B.J."/>
            <person name="Rasmussen M.D."/>
            <person name="Robinson J."/>
            <person name="Stark A."/>
            <person name="Vilella A.J."/>
            <person name="Wen J."/>
            <person name="Xie X."/>
            <person name="Zody M.C."/>
            <person name="Baldwin J."/>
            <person name="Bloom T."/>
            <person name="Chin C.W."/>
            <person name="Heiman D."/>
            <person name="Nicol R."/>
            <person name="Nusbaum C."/>
            <person name="Young S."/>
            <person name="Wilkinson J."/>
            <person name="Worley K.C."/>
            <person name="Kovar C.L."/>
            <person name="Muzny D.M."/>
            <person name="Gibbs R.A."/>
            <person name="Cree A."/>
            <person name="Dihn H.H."/>
            <person name="Fowler G."/>
            <person name="Jhangiani S."/>
            <person name="Joshi V."/>
            <person name="Lee S."/>
            <person name="Lewis L.R."/>
            <person name="Nazareth L.V."/>
            <person name="Okwuonu G."/>
            <person name="Santibanez J."/>
            <person name="Warren W.C."/>
            <person name="Mardis E.R."/>
            <person name="Weinstock G.M."/>
            <person name="Wilson R.K."/>
            <person name="Delehaunty K."/>
            <person name="Dooling D."/>
            <person name="Fronik C."/>
            <person name="Fulton L."/>
            <person name="Fulton B."/>
            <person name="Graves T."/>
            <person name="Minx P."/>
            <person name="Sodergren E."/>
            <person name="Birney E."/>
            <person name="Margulies E.H."/>
            <person name="Herrero J."/>
            <person name="Green E.D."/>
            <person name="Haussler D."/>
            <person name="Siepel A."/>
            <person name="Goldman N."/>
            <person name="Pollard K.S."/>
            <person name="Pedersen J.S."/>
            <person name="Lander E.S."/>
            <person name="Kellis M."/>
        </authorList>
    </citation>
    <scope>NUCLEOTIDE SEQUENCE [LARGE SCALE GENOMIC DNA]</scope>
    <source>
        <strain evidence="11 12">Thorbecke inbred</strain>
    </source>
</reference>
<protein>
    <submittedName>
        <fullName evidence="11">Insulin like growth factor binding protein like 1</fullName>
    </submittedName>
</protein>
<dbReference type="InParanoid" id="G1TPC6"/>
<dbReference type="AlphaFoldDB" id="G1TPC6"/>
<keyword evidence="3" id="KW-0732">Signal</keyword>
<gene>
    <name evidence="11" type="primary">IGFBPL1</name>
</gene>
<dbReference type="InterPro" id="IPR002350">
    <property type="entry name" value="Kazal_dom"/>
</dbReference>
<evidence type="ECO:0000313" key="12">
    <source>
        <dbReference type="Proteomes" id="UP000001811"/>
    </source>
</evidence>
<dbReference type="SMART" id="SM00409">
    <property type="entry name" value="IG"/>
    <property type="match status" value="1"/>
</dbReference>
<evidence type="ECO:0000256" key="3">
    <source>
        <dbReference type="ARBA" id="ARBA00022729"/>
    </source>
</evidence>
<dbReference type="FunCoup" id="G1TPC6">
    <property type="interactions" value="24"/>
</dbReference>
<evidence type="ECO:0000256" key="5">
    <source>
        <dbReference type="ARBA" id="ARBA00023180"/>
    </source>
</evidence>
<dbReference type="Ensembl" id="ENSOCUT00000026095.3">
    <property type="protein sequence ID" value="ENSOCUP00000018859.2"/>
    <property type="gene ID" value="ENSOCUG00000007935.4"/>
</dbReference>
<feature type="domain" description="IGFBP N-terminal" evidence="9">
    <location>
        <begin position="161"/>
        <end position="236"/>
    </location>
</feature>
<dbReference type="PROSITE" id="PS51465">
    <property type="entry name" value="KAZAL_2"/>
    <property type="match status" value="1"/>
</dbReference>
<dbReference type="InterPro" id="IPR036058">
    <property type="entry name" value="Kazal_dom_sf"/>
</dbReference>
<dbReference type="SMART" id="SM00408">
    <property type="entry name" value="IGc2"/>
    <property type="match status" value="1"/>
</dbReference>
<dbReference type="STRING" id="9986.ENSOCUP00000018859"/>
<dbReference type="Gene3D" id="2.60.40.10">
    <property type="entry name" value="Immunoglobulins"/>
    <property type="match status" value="1"/>
</dbReference>
<proteinExistence type="predicted"/>
<dbReference type="Pfam" id="PF00219">
    <property type="entry name" value="IGFBP"/>
    <property type="match status" value="1"/>
</dbReference>
<keyword evidence="6" id="KW-0393">Immunoglobulin domain</keyword>
<feature type="compositionally biased region" description="Basic residues" evidence="7">
    <location>
        <begin position="71"/>
        <end position="81"/>
    </location>
</feature>
<dbReference type="Pfam" id="PF13927">
    <property type="entry name" value="Ig_3"/>
    <property type="match status" value="1"/>
</dbReference>
<dbReference type="CDD" id="cd00096">
    <property type="entry name" value="Ig"/>
    <property type="match status" value="1"/>
</dbReference>
<dbReference type="InterPro" id="IPR036179">
    <property type="entry name" value="Ig-like_dom_sf"/>
</dbReference>
<keyword evidence="2" id="KW-0964">Secreted</keyword>
<dbReference type="Pfam" id="PF07648">
    <property type="entry name" value="Kazal_2"/>
    <property type="match status" value="1"/>
</dbReference>
<feature type="domain" description="Kazal-like" evidence="10">
    <location>
        <begin position="241"/>
        <end position="280"/>
    </location>
</feature>
<evidence type="ECO:0000259" key="10">
    <source>
        <dbReference type="PROSITE" id="PS51465"/>
    </source>
</evidence>
<evidence type="ECO:0000313" key="11">
    <source>
        <dbReference type="Ensembl" id="ENSOCUP00000018859.2"/>
    </source>
</evidence>
<feature type="region of interest" description="Disordered" evidence="7">
    <location>
        <begin position="28"/>
        <end position="128"/>
    </location>
</feature>
<feature type="compositionally biased region" description="Low complexity" evidence="7">
    <location>
        <begin position="105"/>
        <end position="121"/>
    </location>
</feature>
<evidence type="ECO:0000256" key="2">
    <source>
        <dbReference type="ARBA" id="ARBA00022525"/>
    </source>
</evidence>
<dbReference type="Gene3D" id="4.10.40.20">
    <property type="match status" value="1"/>
</dbReference>
<dbReference type="GO" id="GO:0071228">
    <property type="term" value="P:cellular response to tumor cell"/>
    <property type="evidence" value="ECO:0007669"/>
    <property type="project" value="Ensembl"/>
</dbReference>
<dbReference type="EMBL" id="AAGW02033578">
    <property type="status" value="NOT_ANNOTATED_CDS"/>
    <property type="molecule type" value="Genomic_DNA"/>
</dbReference>
<dbReference type="InterPro" id="IPR009030">
    <property type="entry name" value="Growth_fac_rcpt_cys_sf"/>
</dbReference>
<dbReference type="SMART" id="SM00121">
    <property type="entry name" value="IB"/>
    <property type="match status" value="1"/>
</dbReference>
<feature type="domain" description="Ig-like" evidence="8">
    <location>
        <begin position="282"/>
        <end position="386"/>
    </location>
</feature>
<dbReference type="Bgee" id="ENSOCUG00000007935">
    <property type="expression patterns" value="Expressed in embryo and 7 other cell types or tissues"/>
</dbReference>
<evidence type="ECO:0000259" key="9">
    <source>
        <dbReference type="PROSITE" id="PS51323"/>
    </source>
</evidence>
<dbReference type="FunFam" id="2.60.40.10:FF:000763">
    <property type="entry name" value="Insulin-like growth factor binding protein 7"/>
    <property type="match status" value="1"/>
</dbReference>
<dbReference type="GeneTree" id="ENSGT00530000063555"/>
<dbReference type="GO" id="GO:0001558">
    <property type="term" value="P:regulation of cell growth"/>
    <property type="evidence" value="ECO:0007669"/>
    <property type="project" value="InterPro"/>
</dbReference>
<evidence type="ECO:0000256" key="4">
    <source>
        <dbReference type="ARBA" id="ARBA00023157"/>
    </source>
</evidence>
<dbReference type="HOGENOM" id="CLU_075590_0_1_1"/>
<dbReference type="InterPro" id="IPR007110">
    <property type="entry name" value="Ig-like_dom"/>
</dbReference>
<reference evidence="11" key="2">
    <citation type="submission" date="2025-08" db="UniProtKB">
        <authorList>
            <consortium name="Ensembl"/>
        </authorList>
    </citation>
    <scope>IDENTIFICATION</scope>
    <source>
        <strain evidence="11">Thorbecke</strain>
    </source>
</reference>
<dbReference type="InterPro" id="IPR003598">
    <property type="entry name" value="Ig_sub2"/>
</dbReference>
<dbReference type="SUPFAM" id="SSF48726">
    <property type="entry name" value="Immunoglobulin"/>
    <property type="match status" value="1"/>
</dbReference>
<reference evidence="11" key="3">
    <citation type="submission" date="2025-09" db="UniProtKB">
        <authorList>
            <consortium name="Ensembl"/>
        </authorList>
    </citation>
    <scope>IDENTIFICATION</scope>
    <source>
        <strain evidence="11">Thorbecke</strain>
    </source>
</reference>
<dbReference type="InterPro" id="IPR011390">
    <property type="entry name" value="IGFBP_rP_mac25"/>
</dbReference>
<dbReference type="PROSITE" id="PS51323">
    <property type="entry name" value="IGFBP_N_2"/>
    <property type="match status" value="1"/>
</dbReference>
<dbReference type="eggNOG" id="ENOG502QSKF">
    <property type="taxonomic scope" value="Eukaryota"/>
</dbReference>
<dbReference type="InterPro" id="IPR013783">
    <property type="entry name" value="Ig-like_fold"/>
</dbReference>
<name>G1TPC6_RABIT</name>
<dbReference type="SMART" id="SM00280">
    <property type="entry name" value="KAZAL"/>
    <property type="match status" value="1"/>
</dbReference>